<dbReference type="PANTHER" id="PTHR44757:SF2">
    <property type="entry name" value="BIOFILM ARCHITECTURE MAINTENANCE PROTEIN MBAA"/>
    <property type="match status" value="1"/>
</dbReference>
<dbReference type="RefSeq" id="WP_180157371.1">
    <property type="nucleotide sequence ID" value="NZ_JACCEM010000009.1"/>
</dbReference>
<keyword evidence="1" id="KW-0472">Membrane</keyword>
<dbReference type="Gene3D" id="3.30.70.270">
    <property type="match status" value="1"/>
</dbReference>
<dbReference type="Pfam" id="PF08447">
    <property type="entry name" value="PAS_3"/>
    <property type="match status" value="1"/>
</dbReference>
<dbReference type="PANTHER" id="PTHR44757">
    <property type="entry name" value="DIGUANYLATE CYCLASE DGCP"/>
    <property type="match status" value="1"/>
</dbReference>
<keyword evidence="1" id="KW-0812">Transmembrane</keyword>
<dbReference type="PROSITE" id="PS50887">
    <property type="entry name" value="GGDEF"/>
    <property type="match status" value="1"/>
</dbReference>
<dbReference type="SUPFAM" id="SSF55073">
    <property type="entry name" value="Nucleotide cyclase"/>
    <property type="match status" value="1"/>
</dbReference>
<dbReference type="SMART" id="SM00267">
    <property type="entry name" value="GGDEF"/>
    <property type="match status" value="1"/>
</dbReference>
<dbReference type="Gene3D" id="3.30.450.20">
    <property type="entry name" value="PAS domain"/>
    <property type="match status" value="2"/>
</dbReference>
<dbReference type="InterPro" id="IPR013655">
    <property type="entry name" value="PAS_fold_3"/>
</dbReference>
<dbReference type="InterPro" id="IPR035965">
    <property type="entry name" value="PAS-like_dom_sf"/>
</dbReference>
<dbReference type="Pfam" id="PF13426">
    <property type="entry name" value="PAS_9"/>
    <property type="match status" value="1"/>
</dbReference>
<dbReference type="InterPro" id="IPR000014">
    <property type="entry name" value="PAS"/>
</dbReference>
<dbReference type="InterPro" id="IPR001638">
    <property type="entry name" value="Solute-binding_3/MltF_N"/>
</dbReference>
<organism evidence="5 6">
    <name type="scientific">Parapusillimonas granuli</name>
    <dbReference type="NCBI Taxonomy" id="380911"/>
    <lineage>
        <taxon>Bacteria</taxon>
        <taxon>Pseudomonadati</taxon>
        <taxon>Pseudomonadota</taxon>
        <taxon>Betaproteobacteria</taxon>
        <taxon>Burkholderiales</taxon>
        <taxon>Alcaligenaceae</taxon>
        <taxon>Parapusillimonas</taxon>
    </lineage>
</organism>
<dbReference type="Pfam" id="PF00990">
    <property type="entry name" value="GGDEF"/>
    <property type="match status" value="1"/>
</dbReference>
<gene>
    <name evidence="5" type="ORF">H0A72_16630</name>
</gene>
<feature type="transmembrane region" description="Helical" evidence="1">
    <location>
        <begin position="341"/>
        <end position="362"/>
    </location>
</feature>
<dbReference type="PROSITE" id="PS50112">
    <property type="entry name" value="PAS"/>
    <property type="match status" value="1"/>
</dbReference>
<evidence type="ECO:0000259" key="3">
    <source>
        <dbReference type="PROSITE" id="PS50113"/>
    </source>
</evidence>
<dbReference type="CDD" id="cd01949">
    <property type="entry name" value="GGDEF"/>
    <property type="match status" value="1"/>
</dbReference>
<dbReference type="InterPro" id="IPR052155">
    <property type="entry name" value="Biofilm_reg_signaling"/>
</dbReference>
<comment type="caution">
    <text evidence="5">The sequence shown here is derived from an EMBL/GenBank/DDBJ whole genome shotgun (WGS) entry which is preliminary data.</text>
</comment>
<protein>
    <submittedName>
        <fullName evidence="5">PhnD/SsuA/transferrin family substrate-binding protein</fullName>
    </submittedName>
</protein>
<dbReference type="NCBIfam" id="TIGR00254">
    <property type="entry name" value="GGDEF"/>
    <property type="match status" value="1"/>
</dbReference>
<dbReference type="AlphaFoldDB" id="A0A853G7K5"/>
<dbReference type="Gene3D" id="3.40.190.10">
    <property type="entry name" value="Periplasmic binding protein-like II"/>
    <property type="match status" value="2"/>
</dbReference>
<proteinExistence type="predicted"/>
<dbReference type="InterPro" id="IPR001610">
    <property type="entry name" value="PAC"/>
</dbReference>
<dbReference type="Pfam" id="PF12974">
    <property type="entry name" value="Phosphonate-bd"/>
    <property type="match status" value="1"/>
</dbReference>
<dbReference type="NCBIfam" id="TIGR00229">
    <property type="entry name" value="sensory_box"/>
    <property type="match status" value="2"/>
</dbReference>
<dbReference type="InterPro" id="IPR043128">
    <property type="entry name" value="Rev_trsase/Diguanyl_cyclase"/>
</dbReference>
<evidence type="ECO:0000256" key="1">
    <source>
        <dbReference type="SAM" id="Phobius"/>
    </source>
</evidence>
<dbReference type="Proteomes" id="UP000559809">
    <property type="component" value="Unassembled WGS sequence"/>
</dbReference>
<feature type="domain" description="PAC" evidence="3">
    <location>
        <begin position="578"/>
        <end position="630"/>
    </location>
</feature>
<dbReference type="SUPFAM" id="SSF53850">
    <property type="entry name" value="Periplasmic binding protein-like II"/>
    <property type="match status" value="1"/>
</dbReference>
<dbReference type="InterPro" id="IPR029787">
    <property type="entry name" value="Nucleotide_cyclase"/>
</dbReference>
<sequence>MFSIAGRERAMAVSRPPVPKKLGGFIGTTTLGHLCRLVLFNCLFLLQAQAATPDTLTIGMLSYRPVPVHQSSWGGFADYLEKRLPGTRVRLQFLDLDEMAAALDKNELDLVFTNPVHYVQLRTRNEISGTIATLVGLDGGRPVPHVSGLVVRRKERSDLQRWEDLRGKVVAVSGTQYLGGYAAQAKELTERGIALESIVFKQIGHPQDRVVAAVLSGEADAGFVRSGVLESMVQSGEADAGDLAVVEPVSHPAFPFMSSTPLYPEWPMVALSHLDRDTSRRISAALLALEPNDVLSQSASIHGFVIPSDYQSVKEAMIAARMPPFDQLRSIALREFAREHALSGAALAAMLLTLLFAAAWIARANRRLARTQSRLTHELQRLDNVIKGSNSGTWELHFPEGKLLFDARWAEMLGYTLAELPPGSLDTWQNLIHPSDKEQVRDALDALRAPGSDSFETEFRMLRKNGSWGWISCHGSVVVRAKDGAPLLLTGMNLDVSEKKRLEEQLKLSHAVFLQTHAGVIITDHSNQIVQVNPAFTDITGYTRDEILGKSPSFLSSGYHDKAFYKKLWSTLKKTGKWAGEVVNRHKNGHTFIERISIVELRDRDGKVTHHIAIFTDISLQKRLIAGLQHSANHDMLTGLPNRNLLHDRINLATAHARRSRTGVAIIFLDLDGFKPVNDTHGHAAGDVLLKKIGARMKGLVREGDTAARVGGDEFVLVLNDIVAREDAVKYAEKVLAAINEPAYLENVSRTVQVSASLGVLICPHATLNAFCASPECLLDLADMLMYQAKHAGRARLAVRELGIEDLQQRKKCA</sequence>
<feature type="domain" description="PAS" evidence="2">
    <location>
        <begin position="498"/>
        <end position="551"/>
    </location>
</feature>
<dbReference type="SMART" id="SM00086">
    <property type="entry name" value="PAC"/>
    <property type="match status" value="2"/>
</dbReference>
<dbReference type="SUPFAM" id="SSF55785">
    <property type="entry name" value="PYP-like sensor domain (PAS domain)"/>
    <property type="match status" value="2"/>
</dbReference>
<dbReference type="InterPro" id="IPR000160">
    <property type="entry name" value="GGDEF_dom"/>
</dbReference>
<feature type="domain" description="GGDEF" evidence="4">
    <location>
        <begin position="662"/>
        <end position="802"/>
    </location>
</feature>
<dbReference type="SMART" id="SM00091">
    <property type="entry name" value="PAS"/>
    <property type="match status" value="2"/>
</dbReference>
<reference evidence="5 6" key="1">
    <citation type="submission" date="2020-07" db="EMBL/GenBank/DDBJ databases">
        <title>Taxonomic revisions and descriptions of new bacterial species based on genomic comparisons in the high-G+C-content subgroup of the family Alcaligenaceae.</title>
        <authorList>
            <person name="Szabo A."/>
            <person name="Felfoldi T."/>
        </authorList>
    </citation>
    <scope>NUCLEOTIDE SEQUENCE [LARGE SCALE GENOMIC DNA]</scope>
    <source>
        <strain evidence="5 6">LMG 24012</strain>
    </source>
</reference>
<feature type="domain" description="PAC" evidence="3">
    <location>
        <begin position="455"/>
        <end position="508"/>
    </location>
</feature>
<dbReference type="EMBL" id="JACCEM010000009">
    <property type="protein sequence ID" value="NYT50940.1"/>
    <property type="molecule type" value="Genomic_DNA"/>
</dbReference>
<keyword evidence="6" id="KW-1185">Reference proteome</keyword>
<evidence type="ECO:0000259" key="4">
    <source>
        <dbReference type="PROSITE" id="PS50887"/>
    </source>
</evidence>
<evidence type="ECO:0000313" key="5">
    <source>
        <dbReference type="EMBL" id="NYT50940.1"/>
    </source>
</evidence>
<keyword evidence="1" id="KW-1133">Transmembrane helix</keyword>
<evidence type="ECO:0000313" key="6">
    <source>
        <dbReference type="Proteomes" id="UP000559809"/>
    </source>
</evidence>
<dbReference type="CDD" id="cd00130">
    <property type="entry name" value="PAS"/>
    <property type="match status" value="2"/>
</dbReference>
<dbReference type="SMART" id="SM00062">
    <property type="entry name" value="PBPb"/>
    <property type="match status" value="1"/>
</dbReference>
<dbReference type="PROSITE" id="PS50113">
    <property type="entry name" value="PAC"/>
    <property type="match status" value="2"/>
</dbReference>
<name>A0A853G7K5_9BURK</name>
<dbReference type="InterPro" id="IPR000700">
    <property type="entry name" value="PAS-assoc_C"/>
</dbReference>
<evidence type="ECO:0000259" key="2">
    <source>
        <dbReference type="PROSITE" id="PS50112"/>
    </source>
</evidence>
<accession>A0A853G7K5</accession>